<evidence type="ECO:0000259" key="8">
    <source>
        <dbReference type="PROSITE" id="PS50076"/>
    </source>
</evidence>
<evidence type="ECO:0000313" key="10">
    <source>
        <dbReference type="EMBL" id="KAJ8019845.1"/>
    </source>
</evidence>
<evidence type="ECO:0000256" key="6">
    <source>
        <dbReference type="ARBA" id="ARBA00035043"/>
    </source>
</evidence>
<evidence type="ECO:0000256" key="1">
    <source>
        <dbReference type="ARBA" id="ARBA00004163"/>
    </source>
</evidence>
<dbReference type="InterPro" id="IPR036869">
    <property type="entry name" value="J_dom_sf"/>
</dbReference>
<evidence type="ECO:0000259" key="9">
    <source>
        <dbReference type="PROSITE" id="PS51352"/>
    </source>
</evidence>
<dbReference type="Gene3D" id="1.10.287.110">
    <property type="entry name" value="DnaJ domain"/>
    <property type="match status" value="1"/>
</dbReference>
<feature type="domain" description="Thioredoxin" evidence="9">
    <location>
        <begin position="681"/>
        <end position="793"/>
    </location>
</feature>
<evidence type="ECO:0000313" key="11">
    <source>
        <dbReference type="Proteomes" id="UP001152320"/>
    </source>
</evidence>
<dbReference type="AlphaFoldDB" id="A0A9Q0YED5"/>
<dbReference type="SUPFAM" id="SSF46565">
    <property type="entry name" value="Chaperone J-domain"/>
    <property type="match status" value="1"/>
</dbReference>
<organism evidence="10 11">
    <name type="scientific">Holothuria leucospilota</name>
    <name type="common">Black long sea cucumber</name>
    <name type="synonym">Mertensiothuria leucospilota</name>
    <dbReference type="NCBI Taxonomy" id="206669"/>
    <lineage>
        <taxon>Eukaryota</taxon>
        <taxon>Metazoa</taxon>
        <taxon>Echinodermata</taxon>
        <taxon>Eleutherozoa</taxon>
        <taxon>Echinozoa</taxon>
        <taxon>Holothuroidea</taxon>
        <taxon>Aspidochirotacea</taxon>
        <taxon>Aspidochirotida</taxon>
        <taxon>Holothuriidae</taxon>
        <taxon>Holothuria</taxon>
    </lineage>
</organism>
<evidence type="ECO:0000256" key="4">
    <source>
        <dbReference type="ARBA" id="ARBA00023006"/>
    </source>
</evidence>
<proteinExistence type="predicted"/>
<dbReference type="PROSITE" id="PS51352">
    <property type="entry name" value="THIOREDOXIN_2"/>
    <property type="match status" value="3"/>
</dbReference>
<evidence type="ECO:0000256" key="5">
    <source>
        <dbReference type="ARBA" id="ARBA00035002"/>
    </source>
</evidence>
<evidence type="ECO:0000256" key="2">
    <source>
        <dbReference type="ARBA" id="ARBA00020920"/>
    </source>
</evidence>
<name>A0A9Q0YED5_HOLLE</name>
<keyword evidence="11" id="KW-1185">Reference proteome</keyword>
<feature type="signal peptide" evidence="7">
    <location>
        <begin position="1"/>
        <end position="28"/>
    </location>
</feature>
<feature type="chain" id="PRO_5040188120" description="DnaJ homolog subfamily C member 10" evidence="7">
    <location>
        <begin position="29"/>
        <end position="807"/>
    </location>
</feature>
<dbReference type="GO" id="GO:0005789">
    <property type="term" value="C:endoplasmic reticulum membrane"/>
    <property type="evidence" value="ECO:0007669"/>
    <property type="project" value="UniProtKB-SubCell"/>
</dbReference>
<dbReference type="Pfam" id="PF00085">
    <property type="entry name" value="Thioredoxin"/>
    <property type="match status" value="4"/>
</dbReference>
<dbReference type="InterPro" id="IPR036249">
    <property type="entry name" value="Thioredoxin-like_sf"/>
</dbReference>
<comment type="function">
    <text evidence="5">Plays an important role in regulating the size of autophagosomes during the formation process.</text>
</comment>
<dbReference type="Proteomes" id="UP001152320">
    <property type="component" value="Chromosome 23"/>
</dbReference>
<feature type="domain" description="Thioredoxin" evidence="9">
    <location>
        <begin position="112"/>
        <end position="231"/>
    </location>
</feature>
<dbReference type="OrthoDB" id="5810603at2759"/>
<dbReference type="Gene3D" id="3.40.30.10">
    <property type="entry name" value="Glutaredoxin"/>
    <property type="match status" value="6"/>
</dbReference>
<dbReference type="InterPro" id="IPR017937">
    <property type="entry name" value="Thioredoxin_CS"/>
</dbReference>
<dbReference type="InterPro" id="IPR035674">
    <property type="entry name" value="ERdj5_TRX_C"/>
</dbReference>
<accession>A0A9Q0YED5</accession>
<dbReference type="InterPro" id="IPR052460">
    <property type="entry name" value="ER_disulfide_reductase"/>
</dbReference>
<feature type="domain" description="J" evidence="8">
    <location>
        <begin position="31"/>
        <end position="96"/>
    </location>
</feature>
<dbReference type="GO" id="GO:0036498">
    <property type="term" value="P:IRE1-mediated unfolded protein response"/>
    <property type="evidence" value="ECO:0007669"/>
    <property type="project" value="TreeGrafter"/>
</dbReference>
<gene>
    <name evidence="10" type="ORF">HOLleu_41610</name>
</gene>
<keyword evidence="4" id="KW-0072">Autophagy</keyword>
<comment type="caution">
    <text evidence="10">The sequence shown here is derived from an EMBL/GenBank/DDBJ whole genome shotgun (WGS) entry which is preliminary data.</text>
</comment>
<dbReference type="EMBL" id="JAIZAY010000023">
    <property type="protein sequence ID" value="KAJ8019845.1"/>
    <property type="molecule type" value="Genomic_DNA"/>
</dbReference>
<dbReference type="PANTHER" id="PTHR44340">
    <property type="entry name" value="DNAJ HOMOLOG SUBFAMILY C MEMBER 10"/>
    <property type="match status" value="1"/>
</dbReference>
<dbReference type="FunFam" id="1.10.287.110:FF:000029">
    <property type="entry name" value="DnaJ homolog subfamily C member 10"/>
    <property type="match status" value="1"/>
</dbReference>
<dbReference type="Pfam" id="PF00226">
    <property type="entry name" value="DnaJ"/>
    <property type="match status" value="1"/>
</dbReference>
<dbReference type="PANTHER" id="PTHR44340:SF1">
    <property type="entry name" value="DNAJ HOMOLOG SUBFAMILY C MEMBER 10"/>
    <property type="match status" value="1"/>
</dbReference>
<dbReference type="GO" id="GO:0016671">
    <property type="term" value="F:oxidoreductase activity, acting on a sulfur group of donors, disulfide as acceptor"/>
    <property type="evidence" value="ECO:0007669"/>
    <property type="project" value="TreeGrafter"/>
</dbReference>
<dbReference type="PRINTS" id="PR00625">
    <property type="entry name" value="JDOMAIN"/>
</dbReference>
<dbReference type="InterPro" id="IPR018253">
    <property type="entry name" value="DnaJ_domain_CS"/>
</dbReference>
<dbReference type="GO" id="GO:0005788">
    <property type="term" value="C:endoplasmic reticulum lumen"/>
    <property type="evidence" value="ECO:0007669"/>
    <property type="project" value="TreeGrafter"/>
</dbReference>
<sequence length="807" mass="92288">MGHCNLPRLLLFLSLFLLVAVLLPSVLSAEDFYELLGIERDATAKDIRRAFKKLALSMHPDKNPDDPKAHEKFVKVNRAYEVLKDDDLRKKYDRFGEEGLKEDGQGQWNRYESWQFYKTEFGLYDEDPEIVTLSKSDFEQSVFGEDIWLVNFYSPRCHHCHDLAPTWREFAKELEGVIRIGAVNCWDDRPLCTQQGVQRYPTLIQYPSRQEYKGQRKLKDLVRHALRQVKATVHSIWTGNFKQVLLDPEKKDQPWVVAYCAAEPETEGDSVGERLGCLDSDDQLKLAAILNKAVNIGSVDCTASKQLCDKLSIEESTIMFYPSGTKLKSKEKRELEFDEPKQIAKEVLKMLPPVPSLTSEQLKAAKDSLAKKEPTQRPLVVYFYQGGEEAEDELRKLPQLVPQFQVAQFNCSLDMVFCNQMYLLGHLPKVTFFRLGGEHEFHHGRNFAQDIAAFARESFSSSVHILDPSKFPSPVTDSGEVWYVDFFSPHCSPCLQLIPEIRKAAQRMPNINFGTVDCTIHFNVCNQQQVRSYPTMVLYNNSKPHTMVGYSHVNEIIEFIEDTLNPKVVALNSDLFQKLISQRSKDELWLVDFFAPWCGPCQQLAPEWRRVAKKLNGTAHVGSVDCVENSGLCNSQSITGYPTIRAYPIGRTGTSHYSTYNGWFRNVQSLVGWAYQFLPSSVTVITKQNFRDKVLRSEEPWIVDFYAPWCGPCQQYMPNFEEIAQTMKEYVHAGKVDCQSNPSICQQASITGYPSVRIYKGTTTKGYSQNWYGEGVQNIYPNAFIPYLKQRFTQKLGTGSSTVKDEL</sequence>
<comment type="subcellular location">
    <subcellularLocation>
        <location evidence="1">Endoplasmic reticulum membrane</location>
        <topology evidence="1">Single-pass type IV membrane protein</topology>
    </subcellularLocation>
</comment>
<dbReference type="InterPro" id="IPR001623">
    <property type="entry name" value="DnaJ_domain"/>
</dbReference>
<evidence type="ECO:0000256" key="3">
    <source>
        <dbReference type="ARBA" id="ARBA00020921"/>
    </source>
</evidence>
<dbReference type="GO" id="GO:0015035">
    <property type="term" value="F:protein-disulfide reductase activity"/>
    <property type="evidence" value="ECO:0007669"/>
    <property type="project" value="TreeGrafter"/>
</dbReference>
<reference evidence="10" key="1">
    <citation type="submission" date="2021-10" db="EMBL/GenBank/DDBJ databases">
        <title>Tropical sea cucumber genome reveals ecological adaptation and Cuvierian tubules defense mechanism.</title>
        <authorList>
            <person name="Chen T."/>
        </authorList>
    </citation>
    <scope>NUCLEOTIDE SEQUENCE</scope>
    <source>
        <strain evidence="10">Nanhai2018</strain>
        <tissue evidence="10">Muscle</tissue>
    </source>
</reference>
<dbReference type="SUPFAM" id="SSF52833">
    <property type="entry name" value="Thioredoxin-like"/>
    <property type="match status" value="4"/>
</dbReference>
<evidence type="ECO:0000256" key="7">
    <source>
        <dbReference type="SAM" id="SignalP"/>
    </source>
</evidence>
<dbReference type="InterPro" id="IPR013766">
    <property type="entry name" value="Thioredoxin_domain"/>
</dbReference>
<dbReference type="PROSITE" id="PS50076">
    <property type="entry name" value="DNAJ_2"/>
    <property type="match status" value="1"/>
</dbReference>
<dbReference type="GO" id="GO:0006914">
    <property type="term" value="P:autophagy"/>
    <property type="evidence" value="ECO:0007669"/>
    <property type="project" value="UniProtKB-KW"/>
</dbReference>
<dbReference type="PROSITE" id="PS00194">
    <property type="entry name" value="THIOREDOXIN_1"/>
    <property type="match status" value="2"/>
</dbReference>
<keyword evidence="7" id="KW-0732">Signal</keyword>
<dbReference type="PROSITE" id="PS00636">
    <property type="entry name" value="DNAJ_1"/>
    <property type="match status" value="1"/>
</dbReference>
<dbReference type="CDD" id="cd03004">
    <property type="entry name" value="PDI_a_ERdj5_C"/>
    <property type="match status" value="2"/>
</dbReference>
<dbReference type="SMART" id="SM00271">
    <property type="entry name" value="DnaJ"/>
    <property type="match status" value="1"/>
</dbReference>
<dbReference type="GO" id="GO:0051787">
    <property type="term" value="F:misfolded protein binding"/>
    <property type="evidence" value="ECO:0007669"/>
    <property type="project" value="TreeGrafter"/>
</dbReference>
<protein>
    <recommendedName>
        <fullName evidence="2">DnaJ homolog subfamily C member 10</fullName>
    </recommendedName>
    <alternativeName>
        <fullName evidence="3">DnaJ homolog subfamily C member 16</fullName>
    </alternativeName>
    <alternativeName>
        <fullName evidence="6">Endoplasmic reticulum DNA J domain-containing protein 8</fullName>
    </alternativeName>
</protein>
<feature type="domain" description="Thioredoxin" evidence="9">
    <location>
        <begin position="550"/>
        <end position="679"/>
    </location>
</feature>
<dbReference type="CDD" id="cd06257">
    <property type="entry name" value="DnaJ"/>
    <property type="match status" value="1"/>
</dbReference>